<protein>
    <recommendedName>
        <fullName evidence="1">DUF6879 domain-containing protein</fullName>
    </recommendedName>
</protein>
<sequence length="176" mass="20143">MSRLVRPGPGFDELFSSFGRSAWRFETQPAYHVDAEQQAMRRYLNSGELDVSYLTGWLDGVREATRQGKRYARVRVLTEPLTDYLRFEMAVAPYNIAAGEDIRVLSPAQASELALPDYDYWLFDDEWLAIMHFGPSGLRNAEVVTDPETVEQHRAWRDTAARNGRSFEDHPARGLS</sequence>
<evidence type="ECO:0000313" key="2">
    <source>
        <dbReference type="EMBL" id="MBB5159160.1"/>
    </source>
</evidence>
<evidence type="ECO:0000313" key="3">
    <source>
        <dbReference type="Proteomes" id="UP000584374"/>
    </source>
</evidence>
<gene>
    <name evidence="2" type="ORF">BJ970_006759</name>
</gene>
<comment type="caution">
    <text evidence="2">The sequence shown here is derived from an EMBL/GenBank/DDBJ whole genome shotgun (WGS) entry which is preliminary data.</text>
</comment>
<accession>A0A840QGR5</accession>
<dbReference type="Proteomes" id="UP000584374">
    <property type="component" value="Unassembled WGS sequence"/>
</dbReference>
<proteinExistence type="predicted"/>
<feature type="domain" description="DUF6879" evidence="1">
    <location>
        <begin position="11"/>
        <end position="169"/>
    </location>
</feature>
<name>A0A840QGR5_9PSEU</name>
<keyword evidence="3" id="KW-1185">Reference proteome</keyword>
<dbReference type="InterPro" id="IPR049244">
    <property type="entry name" value="DUF6879"/>
</dbReference>
<organism evidence="2 3">
    <name type="scientific">Saccharopolyspora phatthalungensis</name>
    <dbReference type="NCBI Taxonomy" id="664693"/>
    <lineage>
        <taxon>Bacteria</taxon>
        <taxon>Bacillati</taxon>
        <taxon>Actinomycetota</taxon>
        <taxon>Actinomycetes</taxon>
        <taxon>Pseudonocardiales</taxon>
        <taxon>Pseudonocardiaceae</taxon>
        <taxon>Saccharopolyspora</taxon>
    </lineage>
</organism>
<reference evidence="2 3" key="1">
    <citation type="submission" date="2020-08" db="EMBL/GenBank/DDBJ databases">
        <title>Sequencing the genomes of 1000 actinobacteria strains.</title>
        <authorList>
            <person name="Klenk H.-P."/>
        </authorList>
    </citation>
    <scope>NUCLEOTIDE SEQUENCE [LARGE SCALE GENOMIC DNA]</scope>
    <source>
        <strain evidence="2 3">DSM 45584</strain>
    </source>
</reference>
<dbReference type="RefSeq" id="WP_184731402.1">
    <property type="nucleotide sequence ID" value="NZ_JACHIW010000002.1"/>
</dbReference>
<dbReference type="AlphaFoldDB" id="A0A840QGR5"/>
<dbReference type="Pfam" id="PF21806">
    <property type="entry name" value="DUF6879"/>
    <property type="match status" value="1"/>
</dbReference>
<evidence type="ECO:0000259" key="1">
    <source>
        <dbReference type="Pfam" id="PF21806"/>
    </source>
</evidence>
<dbReference type="EMBL" id="JACHIW010000002">
    <property type="protein sequence ID" value="MBB5159160.1"/>
    <property type="molecule type" value="Genomic_DNA"/>
</dbReference>